<dbReference type="InterPro" id="IPR010633">
    <property type="entry name" value="Phage_lambda_GpZ"/>
</dbReference>
<proteinExistence type="predicted"/>
<evidence type="ECO:0000313" key="4">
    <source>
        <dbReference type="Proteomes" id="UP000253065"/>
    </source>
</evidence>
<name>A0A368V1A1_MARNT</name>
<evidence type="ECO:0000313" key="3">
    <source>
        <dbReference type="Proteomes" id="UP000252795"/>
    </source>
</evidence>
<dbReference type="EMBL" id="QPJB01000005">
    <property type="protein sequence ID" value="RCW34856.1"/>
    <property type="molecule type" value="Genomic_DNA"/>
</dbReference>
<gene>
    <name evidence="2" type="ORF">DET51_105232</name>
    <name evidence="1" type="ORF">DET64_105233</name>
</gene>
<keyword evidence="4" id="KW-1185">Reference proteome</keyword>
<evidence type="ECO:0000313" key="1">
    <source>
        <dbReference type="EMBL" id="RBP74107.1"/>
    </source>
</evidence>
<dbReference type="RefSeq" id="WP_113879723.1">
    <property type="nucleotide sequence ID" value="NZ_QNSA01000005.1"/>
</dbReference>
<dbReference type="Proteomes" id="UP000253065">
    <property type="component" value="Unassembled WGS sequence"/>
</dbReference>
<accession>A0A368V1A1</accession>
<dbReference type="Proteomes" id="UP000252795">
    <property type="component" value="Unassembled WGS sequence"/>
</dbReference>
<comment type="caution">
    <text evidence="2">The sequence shown here is derived from an EMBL/GenBank/DDBJ whole genome shotgun (WGS) entry which is preliminary data.</text>
</comment>
<organism evidence="2 3">
    <name type="scientific">Marinobacter nauticus</name>
    <name type="common">Marinobacter hydrocarbonoclasticus</name>
    <name type="synonym">Marinobacter aquaeolei</name>
    <dbReference type="NCBI Taxonomy" id="2743"/>
    <lineage>
        <taxon>Bacteria</taxon>
        <taxon>Pseudomonadati</taxon>
        <taxon>Pseudomonadota</taxon>
        <taxon>Gammaproteobacteria</taxon>
        <taxon>Pseudomonadales</taxon>
        <taxon>Marinobacteraceae</taxon>
        <taxon>Marinobacter</taxon>
    </lineage>
</organism>
<sequence length="196" mass="22403">MRFQSDLVGDKRALTFLRKLGKEGQKAITRATNNAGRKARTLSSREIRNDVALSAAYVRARLLIKRATLKKAEFVIRAKTRGVLMTRYPYRVLQKRGITVKVKRKGARRRIEGAFVTRLNAQGRRVSVIAVPNYKGAVGKKRAKYQTGNTKIKVLYSPSVSQVFVDVRDRITPEVERYFIDQVDKEINQAIKRILK</sequence>
<evidence type="ECO:0000313" key="2">
    <source>
        <dbReference type="EMBL" id="RCW34856.1"/>
    </source>
</evidence>
<reference evidence="2 3" key="1">
    <citation type="submission" date="2018-07" db="EMBL/GenBank/DDBJ databases">
        <title>Freshwater and sediment microbial communities from various areas in North America, analyzing microbe dynamics in response to fracking.</title>
        <authorList>
            <person name="Lamendella R."/>
        </authorList>
    </citation>
    <scope>NUCLEOTIDE SEQUENCE [LARGE SCALE GENOMIC DNA]</scope>
    <source>
        <strain evidence="2 3">114E</strain>
        <strain evidence="1 4">114E_o</strain>
    </source>
</reference>
<protein>
    <submittedName>
        <fullName evidence="2">Minor tail protein Z (GPZ)</fullName>
    </submittedName>
</protein>
<dbReference type="EMBL" id="QNSA01000005">
    <property type="protein sequence ID" value="RBP74107.1"/>
    <property type="molecule type" value="Genomic_DNA"/>
</dbReference>
<dbReference type="Pfam" id="PF06763">
    <property type="entry name" value="Minor_tail_Z"/>
    <property type="match status" value="1"/>
</dbReference>
<dbReference type="AlphaFoldDB" id="A0A368V1A1"/>